<evidence type="ECO:0000313" key="8">
    <source>
        <dbReference type="EMBL" id="MBR9650320.1"/>
    </source>
</evidence>
<evidence type="ECO:0000256" key="2">
    <source>
        <dbReference type="ARBA" id="ARBA00022723"/>
    </source>
</evidence>
<keyword evidence="2" id="KW-0479">Metal-binding</keyword>
<dbReference type="InterPro" id="IPR036188">
    <property type="entry name" value="FAD/NAD-bd_sf"/>
</dbReference>
<keyword evidence="9" id="KW-1185">Reference proteome</keyword>
<evidence type="ECO:0000259" key="7">
    <source>
        <dbReference type="Pfam" id="PF14691"/>
    </source>
</evidence>
<dbReference type="RefSeq" id="WP_212699819.1">
    <property type="nucleotide sequence ID" value="NZ_JADMKU010000002.1"/>
</dbReference>
<feature type="domain" description="FAD/NAD(P)-binding" evidence="6">
    <location>
        <begin position="150"/>
        <end position="457"/>
    </location>
</feature>
<dbReference type="InterPro" id="IPR006006">
    <property type="entry name" value="GltD-like"/>
</dbReference>
<dbReference type="PRINTS" id="PR00419">
    <property type="entry name" value="ADXRDTASE"/>
</dbReference>
<keyword evidence="4" id="KW-0408">Iron</keyword>
<accession>A0ABS5HN09</accession>
<evidence type="ECO:0000256" key="3">
    <source>
        <dbReference type="ARBA" id="ARBA00023002"/>
    </source>
</evidence>
<dbReference type="Proteomes" id="UP001195941">
    <property type="component" value="Unassembled WGS sequence"/>
</dbReference>
<dbReference type="InterPro" id="IPR028261">
    <property type="entry name" value="DPD_II"/>
</dbReference>
<proteinExistence type="predicted"/>
<organism evidence="8 9">
    <name type="scientific">Thalassovita aquimarina</name>
    <dbReference type="NCBI Taxonomy" id="2785917"/>
    <lineage>
        <taxon>Bacteria</taxon>
        <taxon>Pseudomonadati</taxon>
        <taxon>Pseudomonadota</taxon>
        <taxon>Alphaproteobacteria</taxon>
        <taxon>Rhodobacterales</taxon>
        <taxon>Roseobacteraceae</taxon>
        <taxon>Thalassovita</taxon>
    </lineage>
</organism>
<evidence type="ECO:0000256" key="1">
    <source>
        <dbReference type="ARBA" id="ARBA00022485"/>
    </source>
</evidence>
<protein>
    <submittedName>
        <fullName evidence="8">NAD(P)-dependent oxidoreductase</fullName>
    </submittedName>
</protein>
<dbReference type="Gene3D" id="1.10.1060.10">
    <property type="entry name" value="Alpha-helical ferredoxin"/>
    <property type="match status" value="1"/>
</dbReference>
<dbReference type="InterPro" id="IPR009051">
    <property type="entry name" value="Helical_ferredxn"/>
</dbReference>
<dbReference type="Pfam" id="PF14691">
    <property type="entry name" value="Fer4_20"/>
    <property type="match status" value="1"/>
</dbReference>
<evidence type="ECO:0000256" key="5">
    <source>
        <dbReference type="ARBA" id="ARBA00023014"/>
    </source>
</evidence>
<gene>
    <name evidence="8" type="ORF">IT775_04160</name>
</gene>
<keyword evidence="5" id="KW-0411">Iron-sulfur</keyword>
<evidence type="ECO:0000313" key="9">
    <source>
        <dbReference type="Proteomes" id="UP001195941"/>
    </source>
</evidence>
<name>A0ABS5HN09_9RHOB</name>
<dbReference type="PANTHER" id="PTHR42783:SF3">
    <property type="entry name" value="GLUTAMATE SYNTHASE [NADPH] SMALL CHAIN-RELATED"/>
    <property type="match status" value="1"/>
</dbReference>
<dbReference type="SUPFAM" id="SSF51971">
    <property type="entry name" value="Nucleotide-binding domain"/>
    <property type="match status" value="1"/>
</dbReference>
<feature type="domain" description="Dihydroprymidine dehydrogenase" evidence="7">
    <location>
        <begin position="25"/>
        <end position="136"/>
    </location>
</feature>
<dbReference type="PANTHER" id="PTHR42783">
    <property type="entry name" value="GLUTAMATE SYNTHASE [NADPH] SMALL CHAIN"/>
    <property type="match status" value="1"/>
</dbReference>
<dbReference type="EMBL" id="JADMKU010000002">
    <property type="protein sequence ID" value="MBR9650320.1"/>
    <property type="molecule type" value="Genomic_DNA"/>
</dbReference>
<evidence type="ECO:0000256" key="4">
    <source>
        <dbReference type="ARBA" id="ARBA00023004"/>
    </source>
</evidence>
<dbReference type="Gene3D" id="3.50.50.60">
    <property type="entry name" value="FAD/NAD(P)-binding domain"/>
    <property type="match status" value="2"/>
</dbReference>
<dbReference type="Pfam" id="PF07992">
    <property type="entry name" value="Pyr_redox_2"/>
    <property type="match status" value="1"/>
</dbReference>
<sequence length="477" mass="51874">MAKQPMLKFVTIERDMPEKRDADQRNKDFNEIYAEFADEKAKEQASRCSQCGVPYCQSHCPLHNNIPDWLRMTATGRLEEAYAISQSTNTFPEICGRICPQDRLCEGNCVIEQSGHGTVTIGSVEKYITDTAWEKGWVKPIAPASERDQSVAIIGAGPGGLAAADMLRREGVQVTVYDRYDRAGGLLTYGIPGFKLEKDVVMRRVDQLEKSGVEFVLNCNVGEDISFDAIRGKHDAVLIATGVYKTRDLTGPGSTATGIERAIDYLTVSNKLSFGDDVPEYEDGSLNAAGKKVVVIGGGDTAMDCVRTAIRQGATSVKCLYRRDRANMPGSQREVQNAEEEGVEFVWLAAPKGFVGDPVTGVMVQKMRLGAPDATGRQAPEVIEGADYVEEADLVIKALGFEPEDLPKLWGVDGLEVTRWGTIRADFQTGQTSLDGVFAVGDIVRGASLVVWAIKDGRDSAEAILDYLNDAKAVAAE</sequence>
<dbReference type="InterPro" id="IPR023753">
    <property type="entry name" value="FAD/NAD-binding_dom"/>
</dbReference>
<reference evidence="8 9" key="1">
    <citation type="journal article" date="2021" name="Arch. Microbiol.">
        <title>Thalassobius aquimarinus sp. nov., isolated from the Sea of Japan seashore.</title>
        <authorList>
            <person name="Kurilenko V.V."/>
            <person name="Romanenko L.A."/>
            <person name="Chernysheva N.Y."/>
            <person name="Velansky P.V."/>
            <person name="Tekutyeva L.A."/>
            <person name="Isaeva M.P."/>
            <person name="Mikhailov V.V."/>
        </authorList>
    </citation>
    <scope>NUCLEOTIDE SEQUENCE [LARGE SCALE GENOMIC DNA]</scope>
    <source>
        <strain evidence="8 9">KMM 8518</strain>
    </source>
</reference>
<evidence type="ECO:0000259" key="6">
    <source>
        <dbReference type="Pfam" id="PF07992"/>
    </source>
</evidence>
<dbReference type="NCBIfam" id="TIGR01318">
    <property type="entry name" value="gltD_gamma_fam"/>
    <property type="match status" value="1"/>
</dbReference>
<comment type="caution">
    <text evidence="8">The sequence shown here is derived from an EMBL/GenBank/DDBJ whole genome shotgun (WGS) entry which is preliminary data.</text>
</comment>
<dbReference type="SUPFAM" id="SSF46548">
    <property type="entry name" value="alpha-helical ferredoxin"/>
    <property type="match status" value="1"/>
</dbReference>
<keyword evidence="3" id="KW-0560">Oxidoreductase</keyword>
<keyword evidence="1" id="KW-0004">4Fe-4S</keyword>